<name>A0ABU6U0Q9_9FABA</name>
<organism evidence="1 2">
    <name type="scientific">Stylosanthes scabra</name>
    <dbReference type="NCBI Taxonomy" id="79078"/>
    <lineage>
        <taxon>Eukaryota</taxon>
        <taxon>Viridiplantae</taxon>
        <taxon>Streptophyta</taxon>
        <taxon>Embryophyta</taxon>
        <taxon>Tracheophyta</taxon>
        <taxon>Spermatophyta</taxon>
        <taxon>Magnoliopsida</taxon>
        <taxon>eudicotyledons</taxon>
        <taxon>Gunneridae</taxon>
        <taxon>Pentapetalae</taxon>
        <taxon>rosids</taxon>
        <taxon>fabids</taxon>
        <taxon>Fabales</taxon>
        <taxon>Fabaceae</taxon>
        <taxon>Papilionoideae</taxon>
        <taxon>50 kb inversion clade</taxon>
        <taxon>dalbergioids sensu lato</taxon>
        <taxon>Dalbergieae</taxon>
        <taxon>Pterocarpus clade</taxon>
        <taxon>Stylosanthes</taxon>
    </lineage>
</organism>
<evidence type="ECO:0000313" key="1">
    <source>
        <dbReference type="EMBL" id="MED6154704.1"/>
    </source>
</evidence>
<reference evidence="1 2" key="1">
    <citation type="journal article" date="2023" name="Plants (Basel)">
        <title>Bridging the Gap: Combining Genomics and Transcriptomics Approaches to Understand Stylosanthes scabra, an Orphan Legume from the Brazilian Caatinga.</title>
        <authorList>
            <person name="Ferreira-Neto J.R.C."/>
            <person name="da Silva M.D."/>
            <person name="Binneck E."/>
            <person name="de Melo N.F."/>
            <person name="da Silva R.H."/>
            <person name="de Melo A.L.T.M."/>
            <person name="Pandolfi V."/>
            <person name="Bustamante F.O."/>
            <person name="Brasileiro-Vidal A.C."/>
            <person name="Benko-Iseppon A.M."/>
        </authorList>
    </citation>
    <scope>NUCLEOTIDE SEQUENCE [LARGE SCALE GENOMIC DNA]</scope>
    <source>
        <tissue evidence="1">Leaves</tissue>
    </source>
</reference>
<comment type="caution">
    <text evidence="1">The sequence shown here is derived from an EMBL/GenBank/DDBJ whole genome shotgun (WGS) entry which is preliminary data.</text>
</comment>
<proteinExistence type="predicted"/>
<sequence>MFVEEWGKTSGDSVSTKLKNMKPILKEWNKIKFGNIDGRIKELETEIEKADINLENEVNVEENA</sequence>
<accession>A0ABU6U0Q9</accession>
<feature type="non-terminal residue" evidence="1">
    <location>
        <position position="64"/>
    </location>
</feature>
<keyword evidence="2" id="KW-1185">Reference proteome</keyword>
<dbReference type="Proteomes" id="UP001341840">
    <property type="component" value="Unassembled WGS sequence"/>
</dbReference>
<protein>
    <submittedName>
        <fullName evidence="1">Uncharacterized protein</fullName>
    </submittedName>
</protein>
<evidence type="ECO:0000313" key="2">
    <source>
        <dbReference type="Proteomes" id="UP001341840"/>
    </source>
</evidence>
<dbReference type="EMBL" id="JASCZI010102835">
    <property type="protein sequence ID" value="MED6154704.1"/>
    <property type="molecule type" value="Genomic_DNA"/>
</dbReference>
<gene>
    <name evidence="1" type="ORF">PIB30_115284</name>
</gene>